<name>A0A7J6NK47_PEROL</name>
<proteinExistence type="predicted"/>
<evidence type="ECO:0000313" key="2">
    <source>
        <dbReference type="Proteomes" id="UP000541610"/>
    </source>
</evidence>
<dbReference type="Proteomes" id="UP000541610">
    <property type="component" value="Unassembled WGS sequence"/>
</dbReference>
<sequence>MISFLDSSEKYRAVENNLDESRERHLLTTHNGLPSSDRLEVKLRPEPCQCPVILKVDSDWMPQGYSEFGQEYQRGILPRSKAWPRIEKKTSFIGFLIEVNPVSKTFSISHARCSPATNLSPEEHNIGVNNFSLPEGEGWDGLCSLKGCRNAARIANKVWFKKDAPPTLSTLLEVCKDMLGNGTAGASPKLIEEPMMGLRNAVNRKTTDLEWKLGF</sequence>
<gene>
    <name evidence="1" type="ORF">FOZ60_008139</name>
</gene>
<reference evidence="1 2" key="1">
    <citation type="submission" date="2020-04" db="EMBL/GenBank/DDBJ databases">
        <title>Perkinsus olseni comparative genomics.</title>
        <authorList>
            <person name="Bogema D.R."/>
        </authorList>
    </citation>
    <scope>NUCLEOTIDE SEQUENCE [LARGE SCALE GENOMIC DNA]</scope>
    <source>
        <strain evidence="1">00978-12</strain>
    </source>
</reference>
<dbReference type="AlphaFoldDB" id="A0A7J6NK47"/>
<dbReference type="EMBL" id="JABANP010000324">
    <property type="protein sequence ID" value="KAF4684195.1"/>
    <property type="molecule type" value="Genomic_DNA"/>
</dbReference>
<protein>
    <submittedName>
        <fullName evidence="1">Uncharacterized protein</fullName>
    </submittedName>
</protein>
<comment type="caution">
    <text evidence="1">The sequence shown here is derived from an EMBL/GenBank/DDBJ whole genome shotgun (WGS) entry which is preliminary data.</text>
</comment>
<accession>A0A7J6NK47</accession>
<organism evidence="1 2">
    <name type="scientific">Perkinsus olseni</name>
    <name type="common">Perkinsus atlanticus</name>
    <dbReference type="NCBI Taxonomy" id="32597"/>
    <lineage>
        <taxon>Eukaryota</taxon>
        <taxon>Sar</taxon>
        <taxon>Alveolata</taxon>
        <taxon>Perkinsozoa</taxon>
        <taxon>Perkinsea</taxon>
        <taxon>Perkinsida</taxon>
        <taxon>Perkinsidae</taxon>
        <taxon>Perkinsus</taxon>
    </lineage>
</organism>
<evidence type="ECO:0000313" key="1">
    <source>
        <dbReference type="EMBL" id="KAF4684195.1"/>
    </source>
</evidence>